<evidence type="ECO:0000313" key="12">
    <source>
        <dbReference type="Proteomes" id="UP000001338"/>
    </source>
</evidence>
<dbReference type="EMBL" id="AFLV02000023">
    <property type="protein sequence ID" value="EKR65050.1"/>
    <property type="molecule type" value="Genomic_DNA"/>
</dbReference>
<dbReference type="PIRSF" id="PIRSF037336">
    <property type="entry name" value="IspG_like"/>
    <property type="match status" value="1"/>
</dbReference>
<comment type="caution">
    <text evidence="11">The sequence shown here is derived from an EMBL/GenBank/DDBJ whole genome shotgun (WGS) entry which is preliminary data.</text>
</comment>
<dbReference type="SUPFAM" id="SSF51717">
    <property type="entry name" value="Dihydropteroate synthetase-like"/>
    <property type="match status" value="1"/>
</dbReference>
<dbReference type="GO" id="GO:0141197">
    <property type="term" value="F:4-hydroxy-3-methylbut-2-enyl-diphosphate synthase activity (flavodoxin)"/>
    <property type="evidence" value="ECO:0007669"/>
    <property type="project" value="UniProtKB-EC"/>
</dbReference>
<keyword evidence="5 8" id="KW-0411">Iron-sulfur</keyword>
<dbReference type="NCBIfam" id="TIGR00612">
    <property type="entry name" value="ispG_gcpE"/>
    <property type="match status" value="1"/>
</dbReference>
<dbReference type="InterPro" id="IPR011005">
    <property type="entry name" value="Dihydropteroate_synth-like_sf"/>
</dbReference>
<dbReference type="SUPFAM" id="SSF56014">
    <property type="entry name" value="Nitrite and sulphite reductase 4Fe-4S domain-like"/>
    <property type="match status" value="1"/>
</dbReference>
<dbReference type="GO" id="GO:0016114">
    <property type="term" value="P:terpenoid biosynthetic process"/>
    <property type="evidence" value="ECO:0007669"/>
    <property type="project" value="InterPro"/>
</dbReference>
<dbReference type="InterPro" id="IPR058578">
    <property type="entry name" value="IspG_TIM"/>
</dbReference>
<evidence type="ECO:0000256" key="2">
    <source>
        <dbReference type="ARBA" id="ARBA00022723"/>
    </source>
</evidence>
<dbReference type="Pfam" id="PF04551">
    <property type="entry name" value="GcpE"/>
    <property type="match status" value="1"/>
</dbReference>
<dbReference type="PANTHER" id="PTHR30454">
    <property type="entry name" value="4-HYDROXY-3-METHYLBUT-2-EN-1-YL DIPHOSPHATE SYNTHASE"/>
    <property type="match status" value="1"/>
</dbReference>
<keyword evidence="3 8" id="KW-0560">Oxidoreductase</keyword>
<dbReference type="InterPro" id="IPR017178">
    <property type="entry name" value="IspG_atypical"/>
</dbReference>
<dbReference type="Gene3D" id="3.30.413.10">
    <property type="entry name" value="Sulfite Reductase Hemoprotein, domain 1"/>
    <property type="match status" value="1"/>
</dbReference>
<comment type="similarity">
    <text evidence="8">Belongs to the IspG family.</text>
</comment>
<dbReference type="Gene3D" id="3.20.20.20">
    <property type="entry name" value="Dihydropteroate synthase-like"/>
    <property type="match status" value="2"/>
</dbReference>
<dbReference type="GO" id="GO:0046429">
    <property type="term" value="F:4-hydroxy-3-methylbut-2-en-1-yl diphosphate synthase activity (ferredoxin)"/>
    <property type="evidence" value="ECO:0007669"/>
    <property type="project" value="UniProtKB-UniRule"/>
</dbReference>
<evidence type="ECO:0000256" key="6">
    <source>
        <dbReference type="ARBA" id="ARBA00023229"/>
    </source>
</evidence>
<proteinExistence type="inferred from homology"/>
<evidence type="ECO:0000256" key="8">
    <source>
        <dbReference type="HAMAP-Rule" id="MF_00159"/>
    </source>
</evidence>
<evidence type="ECO:0000256" key="3">
    <source>
        <dbReference type="ARBA" id="ARBA00023002"/>
    </source>
</evidence>
<comment type="catalytic activity">
    <reaction evidence="7">
        <text>(2E)-4-hydroxy-3-methylbut-2-enyl diphosphate + 2 oxidized [2Fe-2S]-[ferredoxin] + H2O = 2-C-methyl-D-erythritol 2,4-cyclic diphosphate + 2 reduced [2Fe-2S]-[ferredoxin] + H(+)</text>
        <dbReference type="Rhea" id="RHEA:26119"/>
        <dbReference type="Rhea" id="RHEA-COMP:10000"/>
        <dbReference type="Rhea" id="RHEA-COMP:10001"/>
        <dbReference type="ChEBI" id="CHEBI:15377"/>
        <dbReference type="ChEBI" id="CHEBI:15378"/>
        <dbReference type="ChEBI" id="CHEBI:33737"/>
        <dbReference type="ChEBI" id="CHEBI:33738"/>
        <dbReference type="ChEBI" id="CHEBI:58483"/>
        <dbReference type="ChEBI" id="CHEBI:128753"/>
        <dbReference type="EC" id="1.17.7.1"/>
    </reaction>
</comment>
<dbReference type="InterPro" id="IPR058579">
    <property type="entry name" value="IspG_C"/>
</dbReference>
<keyword evidence="4 8" id="KW-0408">Iron</keyword>
<evidence type="ECO:0000313" key="11">
    <source>
        <dbReference type="EMBL" id="EKR65050.1"/>
    </source>
</evidence>
<keyword evidence="1 8" id="KW-0004">4Fe-4S</keyword>
<dbReference type="GO" id="GO:0019288">
    <property type="term" value="P:isopentenyl diphosphate biosynthetic process, methylerythritol 4-phosphate pathway"/>
    <property type="evidence" value="ECO:0007669"/>
    <property type="project" value="UniProtKB-UniRule"/>
</dbReference>
<feature type="binding site" evidence="8">
    <location>
        <position position="568"/>
    </location>
    <ligand>
        <name>[4Fe-4S] cluster</name>
        <dbReference type="ChEBI" id="CHEBI:49883"/>
    </ligand>
</feature>
<dbReference type="AlphaFoldDB" id="A0A828Z3U0"/>
<dbReference type="HAMAP" id="MF_00159">
    <property type="entry name" value="IspG"/>
    <property type="match status" value="1"/>
</dbReference>
<dbReference type="GO" id="GO:0005506">
    <property type="term" value="F:iron ion binding"/>
    <property type="evidence" value="ECO:0007669"/>
    <property type="project" value="InterPro"/>
</dbReference>
<feature type="binding site" evidence="8">
    <location>
        <position position="571"/>
    </location>
    <ligand>
        <name>[4Fe-4S] cluster</name>
        <dbReference type="ChEBI" id="CHEBI:49883"/>
    </ligand>
</feature>
<sequence>MNFRYNRTPFGYKRRHTREVKVGDVKIGGDNPIVIQSMINSDTTDTKEAVKQILELERAGCEIVRLTVPSQADADNLPSIRQELKKAGSKVPLVADIHFTPSVAMKAVEYVEKVRINPGNFADKKKFAVRDYTDSEYNEELERISATFSPLVLRCKELGVSMRIGTNHGSLSDRIMNRYGDTPQGMVESALEFIRIAESLSYYDIIVSMKASNPQVMVQAYRMLASRFNELKMDYPLHLGVTEAGDGKDGRIKSAIGIGSLLEDGLGDTIRVSLTEDPVLEIPVAKLLADKFNRRIAKRDPATDYSEFRNPFTYERFYSSAIKIGTFEAGESHPVRVETVLPFENSNSFLANIAGLYQYGKSLSIEPESIIVDSPSPHQLKEISEAAAALSIPVGILLEKNVSLNEKLQNELRRFPKVVFDPFLQFQDGEKMLSFLKERENAGLYTEIHTSGARIESLKGLPETLSEIGIKNVLFSIESKEILYDYRKLGSILSHYEFPILLHGSFPNPEEALYDSAIGIGGLLIDGIGDLIRIKTPKIKDIEEIFQLSYDLLQGTRLRLTKTEYISCPSCGRTLFNLQETTARIKSRTGHLKGVKIAVMGCIVNGPGEMADADFGYVGAGPGKVHLYRGKEIVMKNVPSKVADEKLVELIKEQGLWQDVTNA</sequence>
<reference evidence="11 12" key="1">
    <citation type="submission" date="2012-10" db="EMBL/GenBank/DDBJ databases">
        <authorList>
            <person name="Harkins D.M."/>
            <person name="Durkin A.S."/>
            <person name="Brinkac L.M."/>
            <person name="Haft D.H."/>
            <person name="Selengut J.D."/>
            <person name="Sanka R."/>
            <person name="DePew J."/>
            <person name="Purushe J."/>
            <person name="Whelen A.C."/>
            <person name="Vinetz J.M."/>
            <person name="Sutton G.G."/>
            <person name="Nierman W.C."/>
            <person name="Fouts D.E."/>
        </authorList>
    </citation>
    <scope>NUCLEOTIDE SEQUENCE [LARGE SCALE GENOMIC DNA]</scope>
    <source>
        <strain evidence="11 12">2006001853</strain>
    </source>
</reference>
<evidence type="ECO:0000259" key="10">
    <source>
        <dbReference type="Pfam" id="PF26540"/>
    </source>
</evidence>
<gene>
    <name evidence="8" type="primary">ispG</name>
    <name evidence="11" type="ORF">LEP1GSC036_0444</name>
</gene>
<dbReference type="UniPathway" id="UPA00056">
    <property type="reaction ID" value="UER00096"/>
</dbReference>
<dbReference type="GO" id="GO:0051539">
    <property type="term" value="F:4 iron, 4 sulfur cluster binding"/>
    <property type="evidence" value="ECO:0007669"/>
    <property type="project" value="UniProtKB-UniRule"/>
</dbReference>
<accession>A0A828Z3U0</accession>
<keyword evidence="6 8" id="KW-0414">Isoprene biosynthesis</keyword>
<dbReference type="InterPro" id="IPR004588">
    <property type="entry name" value="IspG_bac-typ"/>
</dbReference>
<evidence type="ECO:0000256" key="4">
    <source>
        <dbReference type="ARBA" id="ARBA00023004"/>
    </source>
</evidence>
<feature type="binding site" evidence="8">
    <location>
        <position position="609"/>
    </location>
    <ligand>
        <name>[4Fe-4S] cluster</name>
        <dbReference type="ChEBI" id="CHEBI:49883"/>
    </ligand>
</feature>
<dbReference type="FunFam" id="3.30.413.10:FF:000006">
    <property type="entry name" value="4-hydroxy-3-methylbut-2-en-1-yl diphosphate synthase (flavodoxin)"/>
    <property type="match status" value="1"/>
</dbReference>
<dbReference type="Pfam" id="PF26540">
    <property type="entry name" value="GcpE_C"/>
    <property type="match status" value="1"/>
</dbReference>
<feature type="domain" description="IspG C-terminal" evidence="10">
    <location>
        <begin position="564"/>
        <end position="652"/>
    </location>
</feature>
<name>A0A828Z3U0_9LEPT</name>
<evidence type="ECO:0000259" key="9">
    <source>
        <dbReference type="Pfam" id="PF04551"/>
    </source>
</evidence>
<evidence type="ECO:0000256" key="7">
    <source>
        <dbReference type="ARBA" id="ARBA00051119"/>
    </source>
</evidence>
<feature type="domain" description="IspG TIM-barrel" evidence="9">
    <location>
        <begin position="17"/>
        <end position="286"/>
    </location>
</feature>
<feature type="binding site" evidence="8">
    <location>
        <position position="602"/>
    </location>
    <ligand>
        <name>[4Fe-4S] cluster</name>
        <dbReference type="ChEBI" id="CHEBI:49883"/>
    </ligand>
</feature>
<dbReference type="FunFam" id="3.20.20.20:FF:000005">
    <property type="entry name" value="4-hydroxy-3-methylbut-2-en-1-yl diphosphate synthase (flavodoxin)"/>
    <property type="match status" value="1"/>
</dbReference>
<comment type="catalytic activity">
    <reaction evidence="8">
        <text>(2E)-4-hydroxy-3-methylbut-2-enyl diphosphate + oxidized [flavodoxin] + H2O + 2 H(+) = 2-C-methyl-D-erythritol 2,4-cyclic diphosphate + reduced [flavodoxin]</text>
        <dbReference type="Rhea" id="RHEA:43604"/>
        <dbReference type="Rhea" id="RHEA-COMP:10622"/>
        <dbReference type="Rhea" id="RHEA-COMP:10623"/>
        <dbReference type="ChEBI" id="CHEBI:15377"/>
        <dbReference type="ChEBI" id="CHEBI:15378"/>
        <dbReference type="ChEBI" id="CHEBI:57618"/>
        <dbReference type="ChEBI" id="CHEBI:58210"/>
        <dbReference type="ChEBI" id="CHEBI:58483"/>
        <dbReference type="ChEBI" id="CHEBI:128753"/>
        <dbReference type="EC" id="1.17.7.3"/>
    </reaction>
</comment>
<comment type="cofactor">
    <cofactor evidence="8">
        <name>[4Fe-4S] cluster</name>
        <dbReference type="ChEBI" id="CHEBI:49883"/>
    </cofactor>
    <text evidence="8">Binds 1 [4Fe-4S] cluster.</text>
</comment>
<evidence type="ECO:0000256" key="1">
    <source>
        <dbReference type="ARBA" id="ARBA00022485"/>
    </source>
</evidence>
<keyword evidence="2 8" id="KW-0479">Metal-binding</keyword>
<dbReference type="EC" id="1.17.7.3" evidence="8"/>
<evidence type="ECO:0000256" key="5">
    <source>
        <dbReference type="ARBA" id="ARBA00023014"/>
    </source>
</evidence>
<comment type="pathway">
    <text evidence="8">Isoprenoid biosynthesis; isopentenyl diphosphate biosynthesis via DXP pathway; isopentenyl diphosphate from 1-deoxy-D-xylulose 5-phosphate: step 5/6.</text>
</comment>
<dbReference type="PANTHER" id="PTHR30454:SF0">
    <property type="entry name" value="4-HYDROXY-3-METHYLBUT-2-EN-1-YL DIPHOSPHATE SYNTHASE (FERREDOXIN), CHLOROPLASTIC"/>
    <property type="match status" value="1"/>
</dbReference>
<comment type="function">
    <text evidence="8">Converts 2C-methyl-D-erythritol 2,4-cyclodiphosphate (ME-2,4cPP) into 1-hydroxy-2-methyl-2-(E)-butenyl 4-diphosphate.</text>
</comment>
<organism evidence="11 12">
    <name type="scientific">Leptospira weilii str. 2006001853</name>
    <dbReference type="NCBI Taxonomy" id="1001589"/>
    <lineage>
        <taxon>Bacteria</taxon>
        <taxon>Pseudomonadati</taxon>
        <taxon>Spirochaetota</taxon>
        <taxon>Spirochaetia</taxon>
        <taxon>Leptospirales</taxon>
        <taxon>Leptospiraceae</taxon>
        <taxon>Leptospira</taxon>
    </lineage>
</organism>
<dbReference type="RefSeq" id="WP_004499155.1">
    <property type="nucleotide sequence ID" value="NZ_AFLV02000023.1"/>
</dbReference>
<protein>
    <recommendedName>
        <fullName evidence="8">4-hydroxy-3-methylbut-2-en-1-yl diphosphate synthase (flavodoxin)</fullName>
        <ecNumber evidence="8">1.17.7.3</ecNumber>
    </recommendedName>
    <alternativeName>
        <fullName evidence="8">1-hydroxy-2-methyl-2-(E)-butenyl 4-diphosphate synthase</fullName>
    </alternativeName>
</protein>
<dbReference type="InterPro" id="IPR045854">
    <property type="entry name" value="NO2/SO3_Rdtase_4Fe4S_sf"/>
</dbReference>
<dbReference type="Proteomes" id="UP000001338">
    <property type="component" value="Unassembled WGS sequence"/>
</dbReference>